<accession>A0AAU8DK89</accession>
<feature type="compositionally biased region" description="Low complexity" evidence="1">
    <location>
        <begin position="29"/>
        <end position="64"/>
    </location>
</feature>
<feature type="signal peptide" evidence="2">
    <location>
        <begin position="1"/>
        <end position="31"/>
    </location>
</feature>
<organism evidence="3">
    <name type="scientific">Nakamurella sp. A5-74</name>
    <dbReference type="NCBI Taxonomy" id="3158264"/>
    <lineage>
        <taxon>Bacteria</taxon>
        <taxon>Bacillati</taxon>
        <taxon>Actinomycetota</taxon>
        <taxon>Actinomycetes</taxon>
        <taxon>Nakamurellales</taxon>
        <taxon>Nakamurellaceae</taxon>
        <taxon>Nakamurella</taxon>
    </lineage>
</organism>
<dbReference type="EMBL" id="CP159218">
    <property type="protein sequence ID" value="XCG62529.1"/>
    <property type="molecule type" value="Genomic_DNA"/>
</dbReference>
<dbReference type="PROSITE" id="PS51257">
    <property type="entry name" value="PROKAR_LIPOPROTEIN"/>
    <property type="match status" value="1"/>
</dbReference>
<keyword evidence="2" id="KW-0732">Signal</keyword>
<reference evidence="3" key="1">
    <citation type="submission" date="2024-05" db="EMBL/GenBank/DDBJ databases">
        <authorList>
            <person name="Cai S.Y."/>
            <person name="Jin L.M."/>
            <person name="Li H.R."/>
        </authorList>
    </citation>
    <scope>NUCLEOTIDE SEQUENCE</scope>
    <source>
        <strain evidence="3">A5-74</strain>
    </source>
</reference>
<name>A0AAU8DK89_9ACTN</name>
<gene>
    <name evidence="3" type="ORF">ABLG96_14910</name>
</gene>
<dbReference type="AlphaFoldDB" id="A0AAU8DK89"/>
<feature type="region of interest" description="Disordered" evidence="1">
    <location>
        <begin position="29"/>
        <end position="114"/>
    </location>
</feature>
<evidence type="ECO:0008006" key="4">
    <source>
        <dbReference type="Google" id="ProtNLM"/>
    </source>
</evidence>
<feature type="compositionally biased region" description="Polar residues" evidence="1">
    <location>
        <begin position="81"/>
        <end position="102"/>
    </location>
</feature>
<proteinExistence type="predicted"/>
<evidence type="ECO:0000256" key="1">
    <source>
        <dbReference type="SAM" id="MobiDB-lite"/>
    </source>
</evidence>
<dbReference type="RefSeq" id="WP_353648144.1">
    <property type="nucleotide sequence ID" value="NZ_CP159218.1"/>
</dbReference>
<evidence type="ECO:0000256" key="2">
    <source>
        <dbReference type="SAM" id="SignalP"/>
    </source>
</evidence>
<feature type="chain" id="PRO_5043941654" description="DUF3558 domain-containing protein" evidence="2">
    <location>
        <begin position="32"/>
        <end position="243"/>
    </location>
</feature>
<protein>
    <recommendedName>
        <fullName evidence="4">DUF3558 domain-containing protein</fullName>
    </recommendedName>
</protein>
<sequence>MTVPTRSLASLVAALTASALALLGCSSGPTAAPSTAAPAPAPVSDSAPVSASPATPATTGSETADPGSSEVGPTSEPAGSEPSTAEPTTGEPSTGEPSTGEPSDTAGSGSTGGTARIQVSGAICDFLEKKIPVSEMATLSGQALDRTVEMGDDWCIYAASDPGSIVTVQYQEDAKGDFDLIGVGGTPLDTTTLGVPMYAGQDLNEVYFLDGTTQWTVTVGSSTDGADPAKKAAAVSIARKLLG</sequence>
<evidence type="ECO:0000313" key="3">
    <source>
        <dbReference type="EMBL" id="XCG62529.1"/>
    </source>
</evidence>